<accession>A0AAV4IAE7</accession>
<dbReference type="Proteomes" id="UP000762676">
    <property type="component" value="Unassembled WGS sequence"/>
</dbReference>
<dbReference type="AlphaFoldDB" id="A0AAV4IAE7"/>
<proteinExistence type="predicted"/>
<gene>
    <name evidence="1" type="ORF">ElyMa_001235900</name>
</gene>
<keyword evidence="2" id="KW-1185">Reference proteome</keyword>
<reference evidence="1 2" key="1">
    <citation type="journal article" date="2021" name="Elife">
        <title>Chloroplast acquisition without the gene transfer in kleptoplastic sea slugs, Plakobranchus ocellatus.</title>
        <authorList>
            <person name="Maeda T."/>
            <person name="Takahashi S."/>
            <person name="Yoshida T."/>
            <person name="Shimamura S."/>
            <person name="Takaki Y."/>
            <person name="Nagai Y."/>
            <person name="Toyoda A."/>
            <person name="Suzuki Y."/>
            <person name="Arimoto A."/>
            <person name="Ishii H."/>
            <person name="Satoh N."/>
            <person name="Nishiyama T."/>
            <person name="Hasebe M."/>
            <person name="Maruyama T."/>
            <person name="Minagawa J."/>
            <person name="Obokata J."/>
            <person name="Shigenobu S."/>
        </authorList>
    </citation>
    <scope>NUCLEOTIDE SEQUENCE [LARGE SCALE GENOMIC DNA]</scope>
</reference>
<comment type="caution">
    <text evidence="1">The sequence shown here is derived from an EMBL/GenBank/DDBJ whole genome shotgun (WGS) entry which is preliminary data.</text>
</comment>
<protein>
    <submittedName>
        <fullName evidence="1">Uncharacterized protein</fullName>
    </submittedName>
</protein>
<sequence length="98" mass="11316">MLLSARTLATHLMLRRSMQRIFSHTISLKKTNIMSQHVDNTPTMMIDEQILESVDKSTYLGSTISTNVSLDAELNVRIYTERQKKRNMTFLVFALMHA</sequence>
<evidence type="ECO:0000313" key="1">
    <source>
        <dbReference type="EMBL" id="GFS06860.1"/>
    </source>
</evidence>
<name>A0AAV4IAE7_9GAST</name>
<evidence type="ECO:0000313" key="2">
    <source>
        <dbReference type="Proteomes" id="UP000762676"/>
    </source>
</evidence>
<dbReference type="EMBL" id="BMAT01002427">
    <property type="protein sequence ID" value="GFS06860.1"/>
    <property type="molecule type" value="Genomic_DNA"/>
</dbReference>
<organism evidence="1 2">
    <name type="scientific">Elysia marginata</name>
    <dbReference type="NCBI Taxonomy" id="1093978"/>
    <lineage>
        <taxon>Eukaryota</taxon>
        <taxon>Metazoa</taxon>
        <taxon>Spiralia</taxon>
        <taxon>Lophotrochozoa</taxon>
        <taxon>Mollusca</taxon>
        <taxon>Gastropoda</taxon>
        <taxon>Heterobranchia</taxon>
        <taxon>Euthyneura</taxon>
        <taxon>Panpulmonata</taxon>
        <taxon>Sacoglossa</taxon>
        <taxon>Placobranchoidea</taxon>
        <taxon>Plakobranchidae</taxon>
        <taxon>Elysia</taxon>
    </lineage>
</organism>